<sequence>MKGKLKHIHPLGMSIILGTLFARFATSMSIPFLAIYLTTVKGVSAGMTGAIIGTSALVGVFASFIGGNLSDRFGRKTIMLWSMIVWIFVFIGFSLADHVLSFFLLNALNGLCRSFFEPTSRALLSDLTKPEYRLLVYNLRYGAINVGVAIGPLVGLQIGSAKSTIPFLVAAGVYILYTAILAFQFKKYPMEKKKVNKEKPVTMLNAMRILRKDIVFLVALVGIILSNCGFSHLTTTVSQYFANAHIFEDGVKLFSYMLALNAIVVVIIQYPVIQMCKKYTPLTSIMVGTLFVSGGLFGFGIVESMLGAAVCTIIFTIGEVLMFSMTDVFIDDIAVAHLKGTYFGAMGFSGIGAVIGPWFGGVLLDYYGYQNGFAVFSALAIFSTVAFPVLLVTKGLSKKRYDGNSNMKVHAK</sequence>
<evidence type="ECO:0000313" key="2">
    <source>
        <dbReference type="Proteomes" id="UP000317636"/>
    </source>
</evidence>
<keyword evidence="2" id="KW-1185">Reference proteome</keyword>
<accession>A0AC61T8C0</accession>
<name>A0AC61T8C0_9BACI</name>
<gene>
    <name evidence="1" type="ORF">FJ659_15840</name>
</gene>
<dbReference type="EMBL" id="VHIV01000002">
    <property type="protein sequence ID" value="TPV44659.1"/>
    <property type="molecule type" value="Genomic_DNA"/>
</dbReference>
<reference evidence="1" key="1">
    <citation type="submission" date="2019-06" db="EMBL/GenBank/DDBJ databases">
        <title>Draft genome sequence of Bacillus sp. strain MHSD28.</title>
        <authorList>
            <person name="Makuwa S.C."/>
            <person name="Serepa-Dlamini M.H."/>
        </authorList>
    </citation>
    <scope>NUCLEOTIDE SEQUENCE</scope>
    <source>
        <strain evidence="1">MHSD28</strain>
    </source>
</reference>
<comment type="caution">
    <text evidence="1">The sequence shown here is derived from an EMBL/GenBank/DDBJ whole genome shotgun (WGS) entry which is preliminary data.</text>
</comment>
<evidence type="ECO:0000313" key="1">
    <source>
        <dbReference type="EMBL" id="TPV44659.1"/>
    </source>
</evidence>
<organism evidence="1 2">
    <name type="scientific">Bacillus dicomae</name>
    <dbReference type="NCBI Taxonomy" id="3088378"/>
    <lineage>
        <taxon>Bacteria</taxon>
        <taxon>Bacillati</taxon>
        <taxon>Bacillota</taxon>
        <taxon>Bacilli</taxon>
        <taxon>Bacillales</taxon>
        <taxon>Bacillaceae</taxon>
        <taxon>Bacillus</taxon>
        <taxon>Bacillus cereus group</taxon>
    </lineage>
</organism>
<dbReference type="Proteomes" id="UP000317636">
    <property type="component" value="Unassembled WGS sequence"/>
</dbReference>
<protein>
    <submittedName>
        <fullName evidence="1">MFS transporter</fullName>
    </submittedName>
</protein>
<proteinExistence type="predicted"/>